<name>A0ABN6ESE5_9BACT</name>
<proteinExistence type="predicted"/>
<sequence>MRVHTFEHVPFEGPAALEEWAFVNGHTLTKTPVYANTRLPDPDDFDVLIVLGEPKSVHDEAEHPWCAVHLENTLRSMELLMNNCNSEIVDAPFVQDAKHMRFRVNECEQPRPLLDNLLNNHTKE</sequence>
<keyword evidence="2" id="KW-1185">Reference proteome</keyword>
<dbReference type="RefSeq" id="WP_229595133.1">
    <property type="nucleotide sequence ID" value="NZ_AP024485.1"/>
</dbReference>
<dbReference type="EMBL" id="AP024485">
    <property type="protein sequence ID" value="BCS87984.1"/>
    <property type="molecule type" value="Genomic_DNA"/>
</dbReference>
<gene>
    <name evidence="1" type="ORF">PSDVSF_12260</name>
</gene>
<dbReference type="Gene3D" id="3.40.50.880">
    <property type="match status" value="1"/>
</dbReference>
<dbReference type="InterPro" id="IPR029062">
    <property type="entry name" value="Class_I_gatase-like"/>
</dbReference>
<reference evidence="1" key="1">
    <citation type="journal article" date="2022" name="Arch. Microbiol.">
        <title>Pseudodesulfovibrio sediminis sp. nov., a mesophilic and neutrophilic sulfate-reducing bacterium isolated from sediment of a brackish lake.</title>
        <authorList>
            <person name="Takahashi A."/>
            <person name="Kojima H."/>
            <person name="Watanabe M."/>
            <person name="Fukui M."/>
        </authorList>
    </citation>
    <scope>NUCLEOTIDE SEQUENCE</scope>
    <source>
        <strain evidence="1">SF6</strain>
    </source>
</reference>
<evidence type="ECO:0000313" key="1">
    <source>
        <dbReference type="EMBL" id="BCS87984.1"/>
    </source>
</evidence>
<organism evidence="1 2">
    <name type="scientific">Pseudodesulfovibrio sediminis</name>
    <dbReference type="NCBI Taxonomy" id="2810563"/>
    <lineage>
        <taxon>Bacteria</taxon>
        <taxon>Pseudomonadati</taxon>
        <taxon>Thermodesulfobacteriota</taxon>
        <taxon>Desulfovibrionia</taxon>
        <taxon>Desulfovibrionales</taxon>
        <taxon>Desulfovibrionaceae</taxon>
    </lineage>
</organism>
<protein>
    <submittedName>
        <fullName evidence="1">Uncharacterized protein</fullName>
    </submittedName>
</protein>
<evidence type="ECO:0000313" key="2">
    <source>
        <dbReference type="Proteomes" id="UP001053296"/>
    </source>
</evidence>
<accession>A0ABN6ESE5</accession>
<dbReference type="SUPFAM" id="SSF52317">
    <property type="entry name" value="Class I glutamine amidotransferase-like"/>
    <property type="match status" value="1"/>
</dbReference>
<dbReference type="Proteomes" id="UP001053296">
    <property type="component" value="Chromosome"/>
</dbReference>